<evidence type="ECO:0000259" key="2">
    <source>
        <dbReference type="Pfam" id="PF01970"/>
    </source>
</evidence>
<dbReference type="Pfam" id="PF01970">
    <property type="entry name" value="TctA"/>
    <property type="match status" value="1"/>
</dbReference>
<dbReference type="InterPro" id="IPR002823">
    <property type="entry name" value="DUF112_TM"/>
</dbReference>
<dbReference type="KEGG" id="dea:FPZ08_05365"/>
<sequence length="662" mass="69529">MDLSALQYALPALLTLVTGPHLLYLIFGVALGMVFGVLPAIGGLAGIALVLPFLFGMDPGPALAMMIGLAAVPATSDTFSSVLIGVPGGAGSAATVIDGFPMSKRGQAARALTAAFFSSLIGGLFGAFVLSFAFVVATPILMAIGFSEQLMLIILALTLVGMLTGRNLAKGLASCCLGLLIGTIGAATATGEQRFAFGTIYLMDGIPLVVVALGAFALPEIMDVLRKRQFIAGDAPLGHGWLQGFRDVIDNIWLVLRCSGVGAVMGMLPGMGGGVVGWVAYAHAVQTAKDKSQFGKGDVRGVIGPESANNAKDGGDLIPTLFLGVPSNGTMALFLVGLTVIGLQPGRAMVTQHQDIVYLIIWSLAIANILGTAISILLARPIAKVTAIPFVLVAPFILVAIFFSAYQSKSDWGDIISLLVVGVVGLFMKRFGWSRAGLLIGLVMSRNLEAALYRTAQVYGLELFLRPLALVILGIAALMLFVTIRAKTRVSSEGDASPELSMPTVNMQFGFLLVLIAFVVAIALDVSDNTFLAKVFPLSVAGLALIFLTIAGIGMVRRSRAPGLIFDADLSDDPETDGSKPLLPFMALMAALPLSIALLGFWLGSVVYLFVFLWLVARKSILYSAINTALLGLFFYVMVDLINARFAPGLLQQLVDLPYPLG</sequence>
<feature type="transmembrane region" description="Helical" evidence="1">
    <location>
        <begin position="111"/>
        <end position="134"/>
    </location>
</feature>
<dbReference type="Proteomes" id="UP000315364">
    <property type="component" value="Chromosome"/>
</dbReference>
<dbReference type="PANTHER" id="PTHR35342">
    <property type="entry name" value="TRICARBOXYLIC TRANSPORT PROTEIN"/>
    <property type="match status" value="1"/>
</dbReference>
<dbReference type="PANTHER" id="PTHR35342:SF5">
    <property type="entry name" value="TRICARBOXYLIC TRANSPORT PROTEIN"/>
    <property type="match status" value="1"/>
</dbReference>
<proteinExistence type="predicted"/>
<feature type="transmembrane region" description="Helical" evidence="1">
    <location>
        <begin position="171"/>
        <end position="189"/>
    </location>
</feature>
<feature type="transmembrane region" description="Helical" evidence="1">
    <location>
        <begin position="22"/>
        <end position="55"/>
    </location>
</feature>
<dbReference type="RefSeq" id="WP_146289026.1">
    <property type="nucleotide sequence ID" value="NZ_CP042304.1"/>
</dbReference>
<dbReference type="AlphaFoldDB" id="A0A5B8LRR2"/>
<dbReference type="EMBL" id="CP042304">
    <property type="protein sequence ID" value="QDZ10222.1"/>
    <property type="molecule type" value="Genomic_DNA"/>
</dbReference>
<protein>
    <submittedName>
        <fullName evidence="3">Tripartite tricarboxylate transporter permease</fullName>
    </submittedName>
</protein>
<feature type="transmembrane region" description="Helical" evidence="1">
    <location>
        <begin position="356"/>
        <end position="379"/>
    </location>
</feature>
<feature type="domain" description="DUF112" evidence="2">
    <location>
        <begin position="22"/>
        <end position="439"/>
    </location>
</feature>
<feature type="transmembrane region" description="Helical" evidence="1">
    <location>
        <begin position="321"/>
        <end position="344"/>
    </location>
</feature>
<feature type="transmembrane region" description="Helical" evidence="1">
    <location>
        <begin position="195"/>
        <end position="218"/>
    </location>
</feature>
<feature type="transmembrane region" description="Helical" evidence="1">
    <location>
        <begin position="536"/>
        <end position="556"/>
    </location>
</feature>
<gene>
    <name evidence="3" type="ORF">FPZ08_05365</name>
</gene>
<reference evidence="3 4" key="1">
    <citation type="submission" date="2019-07" db="EMBL/GenBank/DDBJ databases">
        <title>Full genome sequence of Devosia sp. Gsoil 520.</title>
        <authorList>
            <person name="Im W.-T."/>
        </authorList>
    </citation>
    <scope>NUCLEOTIDE SEQUENCE [LARGE SCALE GENOMIC DNA]</scope>
    <source>
        <strain evidence="3 4">Gsoil 520</strain>
    </source>
</reference>
<feature type="transmembrane region" description="Helical" evidence="1">
    <location>
        <begin position="385"/>
        <end position="406"/>
    </location>
</feature>
<feature type="transmembrane region" description="Helical" evidence="1">
    <location>
        <begin position="464"/>
        <end position="484"/>
    </location>
</feature>
<feature type="transmembrane region" description="Helical" evidence="1">
    <location>
        <begin position="505"/>
        <end position="524"/>
    </location>
</feature>
<organism evidence="3 4">
    <name type="scientific">Devosia ginsengisoli</name>
    <dbReference type="NCBI Taxonomy" id="400770"/>
    <lineage>
        <taxon>Bacteria</taxon>
        <taxon>Pseudomonadati</taxon>
        <taxon>Pseudomonadota</taxon>
        <taxon>Alphaproteobacteria</taxon>
        <taxon>Hyphomicrobiales</taxon>
        <taxon>Devosiaceae</taxon>
        <taxon>Devosia</taxon>
    </lineage>
</organism>
<name>A0A5B8LRR2_9HYPH</name>
<keyword evidence="1" id="KW-0472">Membrane</keyword>
<keyword evidence="4" id="KW-1185">Reference proteome</keyword>
<evidence type="ECO:0000256" key="1">
    <source>
        <dbReference type="SAM" id="Phobius"/>
    </source>
</evidence>
<feature type="transmembrane region" description="Helical" evidence="1">
    <location>
        <begin position="140"/>
        <end position="164"/>
    </location>
</feature>
<keyword evidence="1" id="KW-1133">Transmembrane helix</keyword>
<evidence type="ECO:0000313" key="3">
    <source>
        <dbReference type="EMBL" id="QDZ10222.1"/>
    </source>
</evidence>
<feature type="transmembrane region" description="Helical" evidence="1">
    <location>
        <begin position="590"/>
        <end position="615"/>
    </location>
</feature>
<accession>A0A5B8LRR2</accession>
<dbReference type="OrthoDB" id="7912266at2"/>
<keyword evidence="1" id="KW-0812">Transmembrane</keyword>
<evidence type="ECO:0000313" key="4">
    <source>
        <dbReference type="Proteomes" id="UP000315364"/>
    </source>
</evidence>
<feature type="transmembrane region" description="Helical" evidence="1">
    <location>
        <begin position="621"/>
        <end position="639"/>
    </location>
</feature>
<feature type="transmembrane region" description="Helical" evidence="1">
    <location>
        <begin position="254"/>
        <end position="281"/>
    </location>
</feature>